<dbReference type="PROSITE" id="PS50011">
    <property type="entry name" value="PROTEIN_KINASE_DOM"/>
    <property type="match status" value="1"/>
</dbReference>
<dbReference type="Gene3D" id="3.30.200.20">
    <property type="entry name" value="Phosphorylase Kinase, domain 1"/>
    <property type="match status" value="1"/>
</dbReference>
<feature type="domain" description="Protein kinase" evidence="2">
    <location>
        <begin position="795"/>
        <end position="1070"/>
    </location>
</feature>
<dbReference type="InterPro" id="IPR010730">
    <property type="entry name" value="HET"/>
</dbReference>
<evidence type="ECO:0000313" key="4">
    <source>
        <dbReference type="Proteomes" id="UP000799536"/>
    </source>
</evidence>
<dbReference type="GO" id="GO:0005524">
    <property type="term" value="F:ATP binding"/>
    <property type="evidence" value="ECO:0007669"/>
    <property type="project" value="InterPro"/>
</dbReference>
<dbReference type="SMART" id="SM00220">
    <property type="entry name" value="S_TKc"/>
    <property type="match status" value="1"/>
</dbReference>
<dbReference type="SMART" id="SM00355">
    <property type="entry name" value="ZnF_C2H2"/>
    <property type="match status" value="3"/>
</dbReference>
<dbReference type="InterPro" id="IPR000719">
    <property type="entry name" value="Prot_kinase_dom"/>
</dbReference>
<feature type="compositionally biased region" description="Basic and acidic residues" evidence="1">
    <location>
        <begin position="512"/>
        <end position="523"/>
    </location>
</feature>
<reference evidence="3" key="1">
    <citation type="journal article" date="2020" name="Stud. Mycol.">
        <title>101 Dothideomycetes genomes: a test case for predicting lifestyles and emergence of pathogens.</title>
        <authorList>
            <person name="Haridas S."/>
            <person name="Albert R."/>
            <person name="Binder M."/>
            <person name="Bloem J."/>
            <person name="Labutti K."/>
            <person name="Salamov A."/>
            <person name="Andreopoulos B."/>
            <person name="Baker S."/>
            <person name="Barry K."/>
            <person name="Bills G."/>
            <person name="Bluhm B."/>
            <person name="Cannon C."/>
            <person name="Castanera R."/>
            <person name="Culley D."/>
            <person name="Daum C."/>
            <person name="Ezra D."/>
            <person name="Gonzalez J."/>
            <person name="Henrissat B."/>
            <person name="Kuo A."/>
            <person name="Liang C."/>
            <person name="Lipzen A."/>
            <person name="Lutzoni F."/>
            <person name="Magnuson J."/>
            <person name="Mondo S."/>
            <person name="Nolan M."/>
            <person name="Ohm R."/>
            <person name="Pangilinan J."/>
            <person name="Park H.-J."/>
            <person name="Ramirez L."/>
            <person name="Alfaro M."/>
            <person name="Sun H."/>
            <person name="Tritt A."/>
            <person name="Yoshinaga Y."/>
            <person name="Zwiers L.-H."/>
            <person name="Turgeon B."/>
            <person name="Goodwin S."/>
            <person name="Spatafora J."/>
            <person name="Crous P."/>
            <person name="Grigoriev I."/>
        </authorList>
    </citation>
    <scope>NUCLEOTIDE SEQUENCE</scope>
    <source>
        <strain evidence="3">ATCC 74209</strain>
    </source>
</reference>
<dbReference type="PANTHER" id="PTHR33112:SF16">
    <property type="entry name" value="HETEROKARYON INCOMPATIBILITY DOMAIN-CONTAINING PROTEIN"/>
    <property type="match status" value="1"/>
</dbReference>
<feature type="region of interest" description="Disordered" evidence="1">
    <location>
        <begin position="237"/>
        <end position="309"/>
    </location>
</feature>
<dbReference type="InterPro" id="IPR011009">
    <property type="entry name" value="Kinase-like_dom_sf"/>
</dbReference>
<dbReference type="EMBL" id="ML994037">
    <property type="protein sequence ID" value="KAF2200144.1"/>
    <property type="molecule type" value="Genomic_DNA"/>
</dbReference>
<feature type="compositionally biased region" description="Basic and acidic residues" evidence="1">
    <location>
        <begin position="1432"/>
        <end position="1445"/>
    </location>
</feature>
<dbReference type="Gene3D" id="1.10.510.10">
    <property type="entry name" value="Transferase(Phosphotransferase) domain 1"/>
    <property type="match status" value="1"/>
</dbReference>
<dbReference type="PROSITE" id="PS00028">
    <property type="entry name" value="ZINC_FINGER_C2H2_1"/>
    <property type="match status" value="1"/>
</dbReference>
<dbReference type="InterPro" id="IPR008271">
    <property type="entry name" value="Ser/Thr_kinase_AS"/>
</dbReference>
<feature type="compositionally biased region" description="Basic residues" evidence="1">
    <location>
        <begin position="1422"/>
        <end position="1431"/>
    </location>
</feature>
<dbReference type="CDD" id="cd00180">
    <property type="entry name" value="PKc"/>
    <property type="match status" value="1"/>
</dbReference>
<feature type="region of interest" description="Disordered" evidence="1">
    <location>
        <begin position="403"/>
        <end position="427"/>
    </location>
</feature>
<sequence length="1474" mass="163383">MCATWFSKYGVLPNDQHIEALSHLTLEPASAIRHWFGQMLKQGLSGHDSAYKSQSTLGQPNQFTNSTSDAQNSQEETSQHNFDHETTQTSTSRIVTSRGKTRCTPTSNPDLLGRNPNKIFQCTRKCGKRYGRKCDWKRNEEEGYPSKSWVCNLCRSQGVDRVKPCYRRYHFMQHFRNIHPGVNAADYEADSVVHSETEFPRRCGFCPKVFASRQERIDHIAEHFRTGKCMLDWNDDADDNNGSDNGGDDDDDQPDGDNFQDETFSGGTQHKGTANNHGSKREGGGGASGRYSYESNPSSTGQRYVPQCFPSKASGPVDLSSQCHSSQSVPNLTAAEMAAIDLGFVSGDAPLKYSIFTSYINQAPTPDSPLNASNDQLQCRNRADDLRSSSALETSSIKTEKAPITDLWRHQSNSDSQTSGMSENGEHVGSISCASTLDASAKRIPSNNSVDAQVKLLHCPVCLQVYAGGLFGKHNLRRHLAREHSGSAKVQKETSVVGLQSMINGINALERQSIKDEKDEKNLSHGPTTKQPTLDIYGSSTAQRMRAPNAQSTWACSKDVWRLQAQFRQQNGLNRFAECADGGCKHDEVALSTDPEMDRLSANQYLLLMQSESVDALGGLALMLQRLECLTSTPHQKNQTGWCSVTTRVRWQQILQMLRSLVGTKGDSVIEILGDSLKGTRQTQFIVRKGNGGERANMLLSQNEFRIRFPTSFVENMAARLPHQFLNCAGPVPDVSSSDFKDSGSPIVHTDGLSTFDKASAAHNNAASGISSLLEVATVQQERMTPNDVGTSAKFLSIKLLGTGGFSTVDEVIHRETNLRISRKTLKNRNRSAVEELRKEVEILQKLRHPHIVRFLGTYSRGDKVSILLSPVAETTLSVWLEKCMIRKPAGLTETIVNMYGCLASSVRYLHEQRPVIMHMDIKPENILVMQGDEEFPHVVLSDFGISQMEEEGREDVASKRLTRQYCAPEVGKSTSRGPKADIWSLGCVFLEMAIVALGQTNPLYHVFRKEFCGCAGKCYWQNIYRLHTWLLSFQTTATPWEKVILRTVSSMLRHDPETRPEASTLTIIFTPGRCCLSWPNQAASFPGSFEEQQLVETVISIEGGHDHANHLFGENNPCSGSDPSFNPKAWLRECSAEHQSCNHHESDTKSLPTRLLEIFSPELPESSVRLVTTTNATSFNEYAALSYNWTETSTTALTTSNVDSLLQGLPLDALPKEIKEAVAACIQLGLRYIWVDSLCVIQDSEEDRLRECCAMASVFRNAVVTIVSGNSSKPDSHIVIETGMQNVTGVIRSSSIATSTISSLSHNDLLSSLGAIYHPSSGDRTWDTRIWSFQERLLSKRLLHLTGEQMYWECCSLKASETFPKGLPPLLWEKVHSKQLDSGSYREGASTAPGKPMILLCGERRNEDVCRGKRGSEGTCRRKGGRKHKGEGKGSTKEDSRFPFRVEVPVPGKVVEDDEKSEKDTVMYGSGIV</sequence>
<organism evidence="3 4">
    <name type="scientific">Delitschia confertaspora ATCC 74209</name>
    <dbReference type="NCBI Taxonomy" id="1513339"/>
    <lineage>
        <taxon>Eukaryota</taxon>
        <taxon>Fungi</taxon>
        <taxon>Dikarya</taxon>
        <taxon>Ascomycota</taxon>
        <taxon>Pezizomycotina</taxon>
        <taxon>Dothideomycetes</taxon>
        <taxon>Pleosporomycetidae</taxon>
        <taxon>Pleosporales</taxon>
        <taxon>Delitschiaceae</taxon>
        <taxon>Delitschia</taxon>
    </lineage>
</organism>
<evidence type="ECO:0000313" key="3">
    <source>
        <dbReference type="EMBL" id="KAF2200144.1"/>
    </source>
</evidence>
<dbReference type="OrthoDB" id="4062651at2759"/>
<protein>
    <recommendedName>
        <fullName evidence="2">Protein kinase domain-containing protein</fullName>
    </recommendedName>
</protein>
<comment type="caution">
    <text evidence="3">The sequence shown here is derived from an EMBL/GenBank/DDBJ whole genome shotgun (WGS) entry which is preliminary data.</text>
</comment>
<feature type="compositionally biased region" description="Basic and acidic residues" evidence="1">
    <location>
        <begin position="77"/>
        <end position="86"/>
    </location>
</feature>
<dbReference type="PANTHER" id="PTHR33112">
    <property type="entry name" value="DOMAIN PROTEIN, PUTATIVE-RELATED"/>
    <property type="match status" value="1"/>
</dbReference>
<name>A0A9P4JKY8_9PLEO</name>
<proteinExistence type="predicted"/>
<feature type="compositionally biased region" description="Polar residues" evidence="1">
    <location>
        <begin position="410"/>
        <end position="422"/>
    </location>
</feature>
<feature type="compositionally biased region" description="Polar residues" evidence="1">
    <location>
        <begin position="525"/>
        <end position="535"/>
    </location>
</feature>
<feature type="compositionally biased region" description="Polar residues" evidence="1">
    <location>
        <begin position="261"/>
        <end position="277"/>
    </location>
</feature>
<dbReference type="InterPro" id="IPR013087">
    <property type="entry name" value="Znf_C2H2_type"/>
</dbReference>
<accession>A0A9P4JKY8</accession>
<feature type="compositionally biased region" description="Polar residues" evidence="1">
    <location>
        <begin position="51"/>
        <end position="76"/>
    </location>
</feature>
<feature type="region of interest" description="Disordered" evidence="1">
    <location>
        <begin position="1413"/>
        <end position="1474"/>
    </location>
</feature>
<evidence type="ECO:0000259" key="2">
    <source>
        <dbReference type="PROSITE" id="PS50011"/>
    </source>
</evidence>
<gene>
    <name evidence="3" type="ORF">GQ43DRAFT_87898</name>
</gene>
<dbReference type="SUPFAM" id="SSF56112">
    <property type="entry name" value="Protein kinase-like (PK-like)"/>
    <property type="match status" value="1"/>
</dbReference>
<feature type="region of interest" description="Disordered" evidence="1">
    <location>
        <begin position="47"/>
        <end position="110"/>
    </location>
</feature>
<keyword evidence="4" id="KW-1185">Reference proteome</keyword>
<dbReference type="GO" id="GO:0004672">
    <property type="term" value="F:protein kinase activity"/>
    <property type="evidence" value="ECO:0007669"/>
    <property type="project" value="InterPro"/>
</dbReference>
<dbReference type="PROSITE" id="PS00108">
    <property type="entry name" value="PROTEIN_KINASE_ST"/>
    <property type="match status" value="1"/>
</dbReference>
<evidence type="ECO:0000256" key="1">
    <source>
        <dbReference type="SAM" id="MobiDB-lite"/>
    </source>
</evidence>
<dbReference type="Pfam" id="PF00069">
    <property type="entry name" value="Pkinase"/>
    <property type="match status" value="1"/>
</dbReference>
<feature type="compositionally biased region" description="Acidic residues" evidence="1">
    <location>
        <begin position="237"/>
        <end position="260"/>
    </location>
</feature>
<feature type="region of interest" description="Disordered" evidence="1">
    <location>
        <begin position="512"/>
        <end position="535"/>
    </location>
</feature>
<dbReference type="Pfam" id="PF06985">
    <property type="entry name" value="HET"/>
    <property type="match status" value="1"/>
</dbReference>
<dbReference type="Proteomes" id="UP000799536">
    <property type="component" value="Unassembled WGS sequence"/>
</dbReference>